<dbReference type="GO" id="GO:0070971">
    <property type="term" value="C:endoplasmic reticulum exit site"/>
    <property type="evidence" value="ECO:0007669"/>
    <property type="project" value="TreeGrafter"/>
</dbReference>
<dbReference type="Pfam" id="PF13519">
    <property type="entry name" value="VWA_2"/>
    <property type="match status" value="1"/>
</dbReference>
<evidence type="ECO:0000256" key="1">
    <source>
        <dbReference type="SAM" id="MobiDB-lite"/>
    </source>
</evidence>
<evidence type="ECO:0000313" key="3">
    <source>
        <dbReference type="EMBL" id="TRY55508.1"/>
    </source>
</evidence>
<dbReference type="PANTHER" id="PTHR13803:SF43">
    <property type="entry name" value="CIRCULARLY PERMUTATED RAS PROTEIN 1-LIKE"/>
    <property type="match status" value="1"/>
</dbReference>
<accession>A0A553MQQ4</accession>
<dbReference type="SMART" id="SM00327">
    <property type="entry name" value="VWA"/>
    <property type="match status" value="1"/>
</dbReference>
<comment type="caution">
    <text evidence="3">The sequence shown here is derived from an EMBL/GenBank/DDBJ whole genome shotgun (WGS) entry which is preliminary data.</text>
</comment>
<dbReference type="OrthoDB" id="1724672at2759"/>
<dbReference type="InterPro" id="IPR036174">
    <property type="entry name" value="Znf_Sec23_Sec24_sf"/>
</dbReference>
<protein>
    <recommendedName>
        <fullName evidence="2">VWFA domain-containing protein</fullName>
    </recommendedName>
</protein>
<evidence type="ECO:0000259" key="2">
    <source>
        <dbReference type="PROSITE" id="PS50234"/>
    </source>
</evidence>
<keyword evidence="4" id="KW-1185">Reference proteome</keyword>
<dbReference type="Proteomes" id="UP000316079">
    <property type="component" value="Unassembled WGS sequence"/>
</dbReference>
<sequence>MEFACSHVVCNWKFQSLTEEEAKISNQGNGLTFSCGLLRAESISDHPYDNRLPFVQKAAPSLLPPPVPPRSVQKSSPVPPPLPPRDLQSTEETQLKANVNVVLLKAGRLVNIDKAAAIQSSHKPVHCGKCSAILSSSSTTEMHQAKLLWCCEFCGTNNVFPPTSLSRFPSRSPPGSDVLYMEDHIKTDYENLDDTLIILCVDISGSMSVTSEISPGNSMRSPTYVSRLQGVQEALQMVLSSLHKTSPHRRAALVTFNNEREGESYKTPHCIAETLATLTQKIKELREHGATALGPAALISVAMASQYTGSKVIICTDGQANIGLGQIDLESLHCPAHSPYFYNQLAHFAAEKGVIVSVMTFEGEDCHLAEVGKLADHTGGRINIVNIGTVAAEIQSAIADNVLATSVMATLLAPDGMFFPYEEKDHRLVREIGNVTEGVEITFQFAIKPERVESFQQRDQVPFQLQLSFLTRDLQKVTRVITQQKRITTSSWVWAGSLNMSVLGVHCAQLCARLTMGGRVQEAQRQLRAQQDLLKDISQQKPSPKEESVYGNWISTMSMICQDLTTNSPETDAQPACRSSSRASLTDTAAKVIYQMKRAKSVNSQGQRDAMLEN</sequence>
<dbReference type="InterPro" id="IPR036465">
    <property type="entry name" value="vWFA_dom_sf"/>
</dbReference>
<dbReference type="GO" id="GO:0006886">
    <property type="term" value="P:intracellular protein transport"/>
    <property type="evidence" value="ECO:0007669"/>
    <property type="project" value="InterPro"/>
</dbReference>
<dbReference type="SUPFAM" id="SSF82919">
    <property type="entry name" value="Zn-finger domain of Sec23/24"/>
    <property type="match status" value="1"/>
</dbReference>
<dbReference type="AlphaFoldDB" id="A0A553MQQ4"/>
<dbReference type="GO" id="GO:0008270">
    <property type="term" value="F:zinc ion binding"/>
    <property type="evidence" value="ECO:0007669"/>
    <property type="project" value="InterPro"/>
</dbReference>
<dbReference type="STRING" id="623744.A0A553MQQ4"/>
<dbReference type="PROSITE" id="PS50234">
    <property type="entry name" value="VWFA"/>
    <property type="match status" value="1"/>
</dbReference>
<reference evidence="3 4" key="1">
    <citation type="journal article" date="2019" name="Sci. Data">
        <title>Hybrid genome assembly and annotation of Danionella translucida.</title>
        <authorList>
            <person name="Kadobianskyi M."/>
            <person name="Schulze L."/>
            <person name="Schuelke M."/>
            <person name="Judkewitz B."/>
        </authorList>
    </citation>
    <scope>NUCLEOTIDE SEQUENCE [LARGE SCALE GENOMIC DNA]</scope>
    <source>
        <strain evidence="3 4">Bolton</strain>
    </source>
</reference>
<dbReference type="GO" id="GO:0000149">
    <property type="term" value="F:SNARE binding"/>
    <property type="evidence" value="ECO:0007669"/>
    <property type="project" value="TreeGrafter"/>
</dbReference>
<evidence type="ECO:0000313" key="4">
    <source>
        <dbReference type="Proteomes" id="UP000316079"/>
    </source>
</evidence>
<dbReference type="EMBL" id="SRMA01027319">
    <property type="protein sequence ID" value="TRY55508.1"/>
    <property type="molecule type" value="Genomic_DNA"/>
</dbReference>
<dbReference type="InterPro" id="IPR050550">
    <property type="entry name" value="SEC23_SEC24_subfamily"/>
</dbReference>
<dbReference type="Gene3D" id="2.30.30.380">
    <property type="entry name" value="Zn-finger domain of Sec23/24"/>
    <property type="match status" value="1"/>
</dbReference>
<feature type="region of interest" description="Disordered" evidence="1">
    <location>
        <begin position="59"/>
        <end position="88"/>
    </location>
</feature>
<proteinExistence type="predicted"/>
<dbReference type="GO" id="GO:0090110">
    <property type="term" value="P:COPII-coated vesicle cargo loading"/>
    <property type="evidence" value="ECO:0007669"/>
    <property type="project" value="TreeGrafter"/>
</dbReference>
<gene>
    <name evidence="3" type="ORF">DNTS_014025</name>
</gene>
<dbReference type="SUPFAM" id="SSF53300">
    <property type="entry name" value="vWA-like"/>
    <property type="match status" value="1"/>
</dbReference>
<feature type="domain" description="VWFA" evidence="2">
    <location>
        <begin position="196"/>
        <end position="402"/>
    </location>
</feature>
<dbReference type="InterPro" id="IPR002035">
    <property type="entry name" value="VWF_A"/>
</dbReference>
<dbReference type="PANTHER" id="PTHR13803">
    <property type="entry name" value="SEC24-RELATED PROTEIN"/>
    <property type="match status" value="1"/>
</dbReference>
<organism evidence="3 4">
    <name type="scientific">Danionella cerebrum</name>
    <dbReference type="NCBI Taxonomy" id="2873325"/>
    <lineage>
        <taxon>Eukaryota</taxon>
        <taxon>Metazoa</taxon>
        <taxon>Chordata</taxon>
        <taxon>Craniata</taxon>
        <taxon>Vertebrata</taxon>
        <taxon>Euteleostomi</taxon>
        <taxon>Actinopterygii</taxon>
        <taxon>Neopterygii</taxon>
        <taxon>Teleostei</taxon>
        <taxon>Ostariophysi</taxon>
        <taxon>Cypriniformes</taxon>
        <taxon>Danionidae</taxon>
        <taxon>Danioninae</taxon>
        <taxon>Danionella</taxon>
    </lineage>
</organism>
<dbReference type="GO" id="GO:0030127">
    <property type="term" value="C:COPII vesicle coat"/>
    <property type="evidence" value="ECO:0007669"/>
    <property type="project" value="InterPro"/>
</dbReference>
<name>A0A553MQQ4_9TELE</name>
<dbReference type="Gene3D" id="3.40.50.410">
    <property type="entry name" value="von Willebrand factor, type A domain"/>
    <property type="match status" value="1"/>
</dbReference>